<dbReference type="EMBL" id="LQQC01000010">
    <property type="protein sequence ID" value="KXZ58466.1"/>
    <property type="molecule type" value="Genomic_DNA"/>
</dbReference>
<comment type="caution">
    <text evidence="2">The sequence shown here is derived from an EMBL/GenBank/DDBJ whole genome shotgun (WGS) entry which is preliminary data.</text>
</comment>
<dbReference type="InterPro" id="IPR038561">
    <property type="entry name" value="SoxD_sf"/>
</dbReference>
<reference evidence="2 5" key="1">
    <citation type="submission" date="2016-01" db="EMBL/GenBank/DDBJ databases">
        <title>Use of Whole Genome Sequencing to ascertain that Brevibacterium massiliense (Roux, Raoult 2009) is a later heterotypic synonym of Brevibacterium ravenspurgense (Mages 2008).</title>
        <authorList>
            <person name="Bernier A.-M."/>
            <person name="Burdz T."/>
            <person name="Huynh C."/>
            <person name="Pachecho A.L."/>
            <person name="Wiebe D."/>
            <person name="Bonner C."/>
            <person name="Bernard K."/>
        </authorList>
    </citation>
    <scope>NUCLEOTIDE SEQUENCE [LARGE SCALE GENOMIC DNA]</scope>
    <source>
        <strain evidence="2 5">CCUG56047</strain>
    </source>
</reference>
<dbReference type="GO" id="GO:0046653">
    <property type="term" value="P:tetrahydrofolate metabolic process"/>
    <property type="evidence" value="ECO:0007669"/>
    <property type="project" value="InterPro"/>
</dbReference>
<organism evidence="2 5">
    <name type="scientific">Brevibacterium ravenspurgense</name>
    <dbReference type="NCBI Taxonomy" id="479117"/>
    <lineage>
        <taxon>Bacteria</taxon>
        <taxon>Bacillati</taxon>
        <taxon>Actinomycetota</taxon>
        <taxon>Actinomycetes</taxon>
        <taxon>Micrococcales</taxon>
        <taxon>Brevibacteriaceae</taxon>
        <taxon>Brevibacterium</taxon>
    </lineage>
</organism>
<evidence type="ECO:0000313" key="3">
    <source>
        <dbReference type="EMBL" id="PKY71128.1"/>
    </source>
</evidence>
<dbReference type="Pfam" id="PF04267">
    <property type="entry name" value="SoxD"/>
    <property type="match status" value="1"/>
</dbReference>
<evidence type="ECO:0000313" key="4">
    <source>
        <dbReference type="Proteomes" id="UP000242755"/>
    </source>
</evidence>
<dbReference type="Gene3D" id="3.30.2270.10">
    <property type="entry name" value="Folate-binding superfamily"/>
    <property type="match status" value="1"/>
</dbReference>
<gene>
    <name evidence="2" type="ORF">Bravens_01515</name>
    <name evidence="3" type="ORF">CYJ40_00135</name>
</gene>
<dbReference type="PATRIC" id="fig|479117.4.peg.1501"/>
<proteinExistence type="predicted"/>
<name>A0A150H8N0_9MICO</name>
<accession>A0A150H8N0</accession>
<sequence length="117" mass="13308">MLMIDCPYCGPRAETEYTYGGQAHVNYPEDPQALTDEQWAEYVFYRDNPKGSFYERWAHTAGCRKWFNVLRDTQSYTISTTYRLTDPKPELPQPPAVTPMAAPQESGPHTAGGKNND</sequence>
<dbReference type="Proteomes" id="UP000243589">
    <property type="component" value="Unassembled WGS sequence"/>
</dbReference>
<feature type="region of interest" description="Disordered" evidence="1">
    <location>
        <begin position="81"/>
        <end position="117"/>
    </location>
</feature>
<keyword evidence="5" id="KW-1185">Reference proteome</keyword>
<dbReference type="InterPro" id="IPR006279">
    <property type="entry name" value="SoxD"/>
</dbReference>
<dbReference type="EMBL" id="PKGO01000001">
    <property type="protein sequence ID" value="PKY71128.1"/>
    <property type="molecule type" value="Genomic_DNA"/>
</dbReference>
<evidence type="ECO:0000256" key="1">
    <source>
        <dbReference type="SAM" id="MobiDB-lite"/>
    </source>
</evidence>
<reference evidence="3 4" key="2">
    <citation type="submission" date="2017-12" db="EMBL/GenBank/DDBJ databases">
        <title>Phylogenetic diversity of female urinary microbiome.</title>
        <authorList>
            <person name="Thomas-White K."/>
            <person name="Wolfe A.J."/>
        </authorList>
    </citation>
    <scope>NUCLEOTIDE SEQUENCE [LARGE SCALE GENOMIC DNA]</scope>
    <source>
        <strain evidence="3 4">UMB0426</strain>
    </source>
</reference>
<dbReference type="Proteomes" id="UP000242755">
    <property type="component" value="Unassembled WGS sequence"/>
</dbReference>
<dbReference type="RefSeq" id="WP_061944200.1">
    <property type="nucleotide sequence ID" value="NZ_JAKRCZ010000002.1"/>
</dbReference>
<dbReference type="NCBIfam" id="TIGR01374">
    <property type="entry name" value="soxD"/>
    <property type="match status" value="1"/>
</dbReference>
<evidence type="ECO:0000313" key="5">
    <source>
        <dbReference type="Proteomes" id="UP000243589"/>
    </source>
</evidence>
<dbReference type="STRING" id="1176165.GCA_001584405_01911"/>
<evidence type="ECO:0000313" key="2">
    <source>
        <dbReference type="EMBL" id="KXZ58466.1"/>
    </source>
</evidence>
<dbReference type="GO" id="GO:0008115">
    <property type="term" value="F:sarcosine oxidase activity"/>
    <property type="evidence" value="ECO:0007669"/>
    <property type="project" value="InterPro"/>
</dbReference>
<dbReference type="AlphaFoldDB" id="A0A150H8N0"/>
<protein>
    <submittedName>
        <fullName evidence="3">Sarcosine oxidase subunit delta family protein</fullName>
    </submittedName>
    <submittedName>
        <fullName evidence="2">Sarcosine oxidase, delta subunit family</fullName>
    </submittedName>
</protein>